<comment type="caution">
    <text evidence="2">The sequence shown here is derived from an EMBL/GenBank/DDBJ whole genome shotgun (WGS) entry which is preliminary data.</text>
</comment>
<evidence type="ECO:0000313" key="3">
    <source>
        <dbReference type="Proteomes" id="UP001214576"/>
    </source>
</evidence>
<dbReference type="EMBL" id="JAKZEL010000027">
    <property type="protein sequence ID" value="KAI4529653.1"/>
    <property type="molecule type" value="Genomic_DNA"/>
</dbReference>
<evidence type="ECO:0000256" key="1">
    <source>
        <dbReference type="SAM" id="MobiDB-lite"/>
    </source>
</evidence>
<sequence>MSDWIICGCGGCCARPYYVDALPSAYSGTCFLCQLYQNEKMREDEDFPNDLLMFTHCMWTFAFGLNCKFMDLFQFSDYDFAAADDGTTPVASHFTSRTFSNQIQEAFREWRLPGITDPSADQRPHTEASYHCSVGTATPRDRRGAHPDHPPSGSDAVTLVWEFLRKRSGMVSYDHLREVSLTSASGKILKTPKRKSRQRLKGRAHGGISGWMECSSFQVDCSPTRDCGRAGRHAGPLCVWSAATAPLGRNFHGVVCGYSSVDSLKENGNKVDGK</sequence>
<gene>
    <name evidence="2" type="ORF">MG293_020331</name>
</gene>
<organism evidence="2 3">
    <name type="scientific">Ovis ammon polii</name>
    <dbReference type="NCBI Taxonomy" id="230172"/>
    <lineage>
        <taxon>Eukaryota</taxon>
        <taxon>Metazoa</taxon>
        <taxon>Chordata</taxon>
        <taxon>Craniata</taxon>
        <taxon>Vertebrata</taxon>
        <taxon>Euteleostomi</taxon>
        <taxon>Mammalia</taxon>
        <taxon>Eutheria</taxon>
        <taxon>Laurasiatheria</taxon>
        <taxon>Artiodactyla</taxon>
        <taxon>Ruminantia</taxon>
        <taxon>Pecora</taxon>
        <taxon>Bovidae</taxon>
        <taxon>Caprinae</taxon>
        <taxon>Ovis</taxon>
    </lineage>
</organism>
<keyword evidence="3" id="KW-1185">Reference proteome</keyword>
<accession>A0AAD4TK87</accession>
<reference evidence="2" key="1">
    <citation type="submission" date="2022-03" db="EMBL/GenBank/DDBJ databases">
        <title>Genomic analyses of argali, domestic sheep and their hybrids provide insights into chromosomal evolution, heterosis and genetic basis of agronomic traits.</title>
        <authorList>
            <person name="Li M."/>
        </authorList>
    </citation>
    <scope>NUCLEOTIDE SEQUENCE</scope>
    <source>
        <strain evidence="2">CAU-MHL-2022a</strain>
        <tissue evidence="2">Skin</tissue>
    </source>
</reference>
<dbReference type="Gene3D" id="3.40.50.10490">
    <property type="entry name" value="Glucose-6-phosphate isomerase like protein, domain 1"/>
    <property type="match status" value="1"/>
</dbReference>
<dbReference type="AlphaFoldDB" id="A0AAD4TK87"/>
<evidence type="ECO:0000313" key="2">
    <source>
        <dbReference type="EMBL" id="KAI4529653.1"/>
    </source>
</evidence>
<name>A0AAD4TK87_OVIAM</name>
<feature type="compositionally biased region" description="Basic and acidic residues" evidence="1">
    <location>
        <begin position="139"/>
        <end position="149"/>
    </location>
</feature>
<feature type="region of interest" description="Disordered" evidence="1">
    <location>
        <begin position="116"/>
        <end position="153"/>
    </location>
</feature>
<dbReference type="Proteomes" id="UP001214576">
    <property type="component" value="Unassembled WGS sequence"/>
</dbReference>
<proteinExistence type="predicted"/>
<protein>
    <submittedName>
        <fullName evidence="2">Uncharacterized protein</fullName>
    </submittedName>
</protein>